<feature type="signal peptide" evidence="1">
    <location>
        <begin position="1"/>
        <end position="19"/>
    </location>
</feature>
<dbReference type="RefSeq" id="WP_380217622.1">
    <property type="nucleotide sequence ID" value="NZ_JBHTBN010000004.1"/>
</dbReference>
<evidence type="ECO:0000313" key="3">
    <source>
        <dbReference type="Proteomes" id="UP001596415"/>
    </source>
</evidence>
<dbReference type="EMBL" id="JBHTBN010000004">
    <property type="protein sequence ID" value="MFC7357766.1"/>
    <property type="molecule type" value="Genomic_DNA"/>
</dbReference>
<organism evidence="2 3">
    <name type="scientific">Jejudonia soesokkakensis</name>
    <dbReference type="NCBI Taxonomy" id="1323432"/>
    <lineage>
        <taxon>Bacteria</taxon>
        <taxon>Pseudomonadati</taxon>
        <taxon>Bacteroidota</taxon>
        <taxon>Flavobacteriia</taxon>
        <taxon>Flavobacteriales</taxon>
        <taxon>Flavobacteriaceae</taxon>
        <taxon>Jejudonia</taxon>
    </lineage>
</organism>
<name>A0ABW2MSA0_9FLAO</name>
<reference evidence="3" key="1">
    <citation type="journal article" date="2019" name="Int. J. Syst. Evol. Microbiol.">
        <title>The Global Catalogue of Microorganisms (GCM) 10K type strain sequencing project: providing services to taxonomists for standard genome sequencing and annotation.</title>
        <authorList>
            <consortium name="The Broad Institute Genomics Platform"/>
            <consortium name="The Broad Institute Genome Sequencing Center for Infectious Disease"/>
            <person name="Wu L."/>
            <person name="Ma J."/>
        </authorList>
    </citation>
    <scope>NUCLEOTIDE SEQUENCE [LARGE SCALE GENOMIC DNA]</scope>
    <source>
        <strain evidence="3">CGMCC 1.16306</strain>
    </source>
</reference>
<accession>A0ABW2MSA0</accession>
<comment type="caution">
    <text evidence="2">The sequence shown here is derived from an EMBL/GenBank/DDBJ whole genome shotgun (WGS) entry which is preliminary data.</text>
</comment>
<keyword evidence="1" id="KW-0732">Signal</keyword>
<keyword evidence="3" id="KW-1185">Reference proteome</keyword>
<evidence type="ECO:0000313" key="2">
    <source>
        <dbReference type="EMBL" id="MFC7357766.1"/>
    </source>
</evidence>
<dbReference type="Proteomes" id="UP001596415">
    <property type="component" value="Unassembled WGS sequence"/>
</dbReference>
<feature type="chain" id="PRO_5047108155" evidence="1">
    <location>
        <begin position="20"/>
        <end position="454"/>
    </location>
</feature>
<proteinExistence type="predicted"/>
<gene>
    <name evidence="2" type="ORF">ACFQO1_08710</name>
</gene>
<protein>
    <submittedName>
        <fullName evidence="2">Uncharacterized protein</fullName>
    </submittedName>
</protein>
<sequence length="454" mass="52333">MLKKKILYIFLFVITGSIAQEQVGQLDISNIGSFGKDNFSITNYKNDNLVSAIMHNGNITVHHLNKDFEQISMPLTRDLDNGGLNNLVGYKIIDNKYSFIYSDNVRNALAVFTFSFDTNLNEKHKIDLDYKGERIVEAFSSYQNRFFVFFASIDGDLILRELEDNFSSLKEIARFPISDKDIDGNKVEFKRHFLYSKANYTTFEDNAPSPVSKSFSKYKLFNQKNSLVLTVENNNLGTSLYKIDLETLKLSEKFFIYPKGKLSNYEEYNSFVSNNNVFLIAVSNDEMSLQINSLESSFSKEYYITKDEEITFKNTVINQKGLTMVPFQGNRNFETTSKFLRKISSETVGVNIYYEDNSYEVTIGGLKDNVVQGILMVSTGGYGLNTDQITKITCLFDQNFLHVDKNIEMSSFDLLNQFEKELKSDKNSNVFYFNGDLIYSYVYKKEALLRYLKF</sequence>
<evidence type="ECO:0000256" key="1">
    <source>
        <dbReference type="SAM" id="SignalP"/>
    </source>
</evidence>